<dbReference type="InterPro" id="IPR003656">
    <property type="entry name" value="Znf_BED"/>
</dbReference>
<dbReference type="Proteomes" id="UP001219518">
    <property type="component" value="Unassembled WGS sequence"/>
</dbReference>
<dbReference type="GO" id="GO:0009791">
    <property type="term" value="P:post-embryonic development"/>
    <property type="evidence" value="ECO:0007669"/>
    <property type="project" value="UniProtKB-ARBA"/>
</dbReference>
<feature type="domain" description="BED-type" evidence="11">
    <location>
        <begin position="9"/>
        <end position="63"/>
    </location>
</feature>
<dbReference type="GO" id="GO:0016874">
    <property type="term" value="F:ligase activity"/>
    <property type="evidence" value="ECO:0007669"/>
    <property type="project" value="UniProtKB-KW"/>
</dbReference>
<evidence type="ECO:0000256" key="3">
    <source>
        <dbReference type="ARBA" id="ARBA00022771"/>
    </source>
</evidence>
<dbReference type="EMBL" id="JAHWGI010001267">
    <property type="protein sequence ID" value="KAK3926586.1"/>
    <property type="molecule type" value="Genomic_DNA"/>
</dbReference>
<dbReference type="SUPFAM" id="SSF53098">
    <property type="entry name" value="Ribonuclease H-like"/>
    <property type="match status" value="1"/>
</dbReference>
<dbReference type="PROSITE" id="PS50808">
    <property type="entry name" value="ZF_BED"/>
    <property type="match status" value="1"/>
</dbReference>
<feature type="compositionally biased region" description="Acidic residues" evidence="10">
    <location>
        <begin position="80"/>
        <end position="92"/>
    </location>
</feature>
<dbReference type="SUPFAM" id="SSF140996">
    <property type="entry name" value="Hermes dimerisation domain"/>
    <property type="match status" value="1"/>
</dbReference>
<proteinExistence type="predicted"/>
<reference evidence="12" key="2">
    <citation type="journal article" date="2023" name="BMC Genomics">
        <title>Pest status, molecular evolution, and epigenetic factors derived from the genome assembly of Frankliniella fusca, a thysanopteran phytovirus vector.</title>
        <authorList>
            <person name="Catto M.A."/>
            <person name="Labadie P.E."/>
            <person name="Jacobson A.L."/>
            <person name="Kennedy G.G."/>
            <person name="Srinivasan R."/>
            <person name="Hunt B.G."/>
        </authorList>
    </citation>
    <scope>NUCLEOTIDE SEQUENCE</scope>
    <source>
        <strain evidence="12">PL_HMW_Pooled</strain>
    </source>
</reference>
<dbReference type="SMART" id="SM00614">
    <property type="entry name" value="ZnF_BED"/>
    <property type="match status" value="1"/>
</dbReference>
<name>A0AAE1LNA2_9NEOP</name>
<dbReference type="PANTHER" id="PTHR46481:SF10">
    <property type="entry name" value="ZINC FINGER BED DOMAIN-CONTAINING PROTEIN 39"/>
    <property type="match status" value="1"/>
</dbReference>
<feature type="compositionally biased region" description="Low complexity" evidence="10">
    <location>
        <begin position="572"/>
        <end position="587"/>
    </location>
</feature>
<dbReference type="AlphaFoldDB" id="A0AAE1LNA2"/>
<feature type="region of interest" description="Disordered" evidence="10">
    <location>
        <begin position="568"/>
        <end position="587"/>
    </location>
</feature>
<dbReference type="GO" id="GO:0003677">
    <property type="term" value="F:DNA binding"/>
    <property type="evidence" value="ECO:0007669"/>
    <property type="project" value="UniProtKB-KW"/>
</dbReference>
<evidence type="ECO:0000313" key="12">
    <source>
        <dbReference type="EMBL" id="KAK3926586.1"/>
    </source>
</evidence>
<evidence type="ECO:0000259" key="11">
    <source>
        <dbReference type="PROSITE" id="PS50808"/>
    </source>
</evidence>
<dbReference type="InterPro" id="IPR012337">
    <property type="entry name" value="RNaseH-like_sf"/>
</dbReference>
<dbReference type="GO" id="GO:0005634">
    <property type="term" value="C:nucleus"/>
    <property type="evidence" value="ECO:0007669"/>
    <property type="project" value="UniProtKB-SubCell"/>
</dbReference>
<sequence length="741" mass="83562">MPWPGFVSNRRSYVWKFFKDADIPSPDVCKCRMCSKAVSCKNGGTTNARQHLRVHHPVQFTEMKKEERQKKLENLGLPPESDDQEQDSDVDGDVSVMSPGSSSTDRPESAASDRSSSTSASLRSPTPDQTPSKSAQRALVQPKLDTYAPLSKKQKEKCDMAVTHYIVSCMRPLNTVDKPGFRLLLRALNPRYEPPSRRTLTAQHLPRLYEETKMTIKALLDAADHRAFTTDAWTSEAHDGYLSLTAHFLDAEWALIDVTLNCRLMTEDHSGEYIGRLLSAMLQEWNIDLSTVSAFTTDNGEDMRIGVEQAGVSRHVRCFAHTVNNGITSFVTNCKVLNRALRKAHELRNWFSSDKVWRHYVEYVKEKYKKTPNRIPSPCKTRWWVDLHIAESVVAQYQWICNFGITYERGKFMTNVPDAELIGVLKAYIKALKPVEKICTVLGGAKYATCSYILPMMYLIDPDSTLYGGDDLLTLGEPNHEEDYDDLPLSDNPEMIPTTIQKSVVKFLKKRFKPDPEDHHRNVDYQSGRACYAVLVRCSFLDPRFKDEIPQEDRDEAKKLLLEDIKTMAPPSENLNEESTSGSSSGANAAAVRTLSKIFKKRRLAAVTDDGWDAAAASPPPLETRFLAELDRYGSLPSAETESDPFLWWKAHSASLPILSKLARQFLIITGTSVPSERVFSTGGDVIMDTRCSLSGHNAEILIFCSKNQKYMPILILRILQYFKILSIDIEMNKPPSPSPD</sequence>
<keyword evidence="12" id="KW-0436">Ligase</keyword>
<evidence type="ECO:0000256" key="1">
    <source>
        <dbReference type="ARBA" id="ARBA00004123"/>
    </source>
</evidence>
<evidence type="ECO:0000256" key="2">
    <source>
        <dbReference type="ARBA" id="ARBA00022723"/>
    </source>
</evidence>
<dbReference type="PANTHER" id="PTHR46481">
    <property type="entry name" value="ZINC FINGER BED DOMAIN-CONTAINING PROTEIN 4"/>
    <property type="match status" value="1"/>
</dbReference>
<evidence type="ECO:0000256" key="6">
    <source>
        <dbReference type="ARBA" id="ARBA00023125"/>
    </source>
</evidence>
<keyword evidence="2" id="KW-0479">Metal-binding</keyword>
<dbReference type="InterPro" id="IPR008906">
    <property type="entry name" value="HATC_C_dom"/>
</dbReference>
<keyword evidence="7" id="KW-0804">Transcription</keyword>
<keyword evidence="8" id="KW-0539">Nucleus</keyword>
<keyword evidence="5" id="KW-0805">Transcription regulation</keyword>
<gene>
    <name evidence="12" type="ORF">KUF71_014922</name>
</gene>
<protein>
    <submittedName>
        <fullName evidence="12">E3 SUMO-protein ligase ZBED1</fullName>
    </submittedName>
</protein>
<keyword evidence="3 9" id="KW-0863">Zinc-finger</keyword>
<dbReference type="InterPro" id="IPR052035">
    <property type="entry name" value="ZnF_BED_domain_contain"/>
</dbReference>
<comment type="subcellular location">
    <subcellularLocation>
        <location evidence="1">Nucleus</location>
    </subcellularLocation>
</comment>
<keyword evidence="4" id="KW-0862">Zinc</keyword>
<evidence type="ECO:0000256" key="5">
    <source>
        <dbReference type="ARBA" id="ARBA00023015"/>
    </source>
</evidence>
<reference evidence="12" key="1">
    <citation type="submission" date="2021-07" db="EMBL/GenBank/DDBJ databases">
        <authorList>
            <person name="Catto M.A."/>
            <person name="Jacobson A."/>
            <person name="Kennedy G."/>
            <person name="Labadie P."/>
            <person name="Hunt B.G."/>
            <person name="Srinivasan R."/>
        </authorList>
    </citation>
    <scope>NUCLEOTIDE SEQUENCE</scope>
    <source>
        <strain evidence="12">PL_HMW_Pooled</strain>
        <tissue evidence="12">Head</tissue>
    </source>
</reference>
<evidence type="ECO:0000256" key="10">
    <source>
        <dbReference type="SAM" id="MobiDB-lite"/>
    </source>
</evidence>
<feature type="region of interest" description="Disordered" evidence="10">
    <location>
        <begin position="74"/>
        <end position="148"/>
    </location>
</feature>
<dbReference type="InterPro" id="IPR036236">
    <property type="entry name" value="Znf_C2H2_sf"/>
</dbReference>
<evidence type="ECO:0000256" key="8">
    <source>
        <dbReference type="ARBA" id="ARBA00023242"/>
    </source>
</evidence>
<dbReference type="Pfam" id="PF02892">
    <property type="entry name" value="zf-BED"/>
    <property type="match status" value="1"/>
</dbReference>
<keyword evidence="6" id="KW-0238">DNA-binding</keyword>
<keyword evidence="13" id="KW-1185">Reference proteome</keyword>
<dbReference type="Pfam" id="PF05699">
    <property type="entry name" value="Dimer_Tnp_hAT"/>
    <property type="match status" value="1"/>
</dbReference>
<dbReference type="SUPFAM" id="SSF57667">
    <property type="entry name" value="beta-beta-alpha zinc fingers"/>
    <property type="match status" value="1"/>
</dbReference>
<evidence type="ECO:0000256" key="9">
    <source>
        <dbReference type="PROSITE-ProRule" id="PRU00027"/>
    </source>
</evidence>
<feature type="compositionally biased region" description="Low complexity" evidence="10">
    <location>
        <begin position="93"/>
        <end position="127"/>
    </location>
</feature>
<accession>A0AAE1LNA2</accession>
<dbReference type="GO" id="GO:0008270">
    <property type="term" value="F:zinc ion binding"/>
    <property type="evidence" value="ECO:0007669"/>
    <property type="project" value="UniProtKB-KW"/>
</dbReference>
<evidence type="ECO:0000313" key="13">
    <source>
        <dbReference type="Proteomes" id="UP001219518"/>
    </source>
</evidence>
<dbReference type="GO" id="GO:0046983">
    <property type="term" value="F:protein dimerization activity"/>
    <property type="evidence" value="ECO:0007669"/>
    <property type="project" value="InterPro"/>
</dbReference>
<organism evidence="12 13">
    <name type="scientific">Frankliniella fusca</name>
    <dbReference type="NCBI Taxonomy" id="407009"/>
    <lineage>
        <taxon>Eukaryota</taxon>
        <taxon>Metazoa</taxon>
        <taxon>Ecdysozoa</taxon>
        <taxon>Arthropoda</taxon>
        <taxon>Hexapoda</taxon>
        <taxon>Insecta</taxon>
        <taxon>Pterygota</taxon>
        <taxon>Neoptera</taxon>
        <taxon>Paraneoptera</taxon>
        <taxon>Thysanoptera</taxon>
        <taxon>Terebrantia</taxon>
        <taxon>Thripoidea</taxon>
        <taxon>Thripidae</taxon>
        <taxon>Frankliniella</taxon>
    </lineage>
</organism>
<comment type="caution">
    <text evidence="12">The sequence shown here is derived from an EMBL/GenBank/DDBJ whole genome shotgun (WGS) entry which is preliminary data.</text>
</comment>
<evidence type="ECO:0000256" key="4">
    <source>
        <dbReference type="ARBA" id="ARBA00022833"/>
    </source>
</evidence>
<evidence type="ECO:0000256" key="7">
    <source>
        <dbReference type="ARBA" id="ARBA00023163"/>
    </source>
</evidence>